<proteinExistence type="predicted"/>
<accession>R7QNC9</accession>
<dbReference type="AlphaFoldDB" id="R7QNC9"/>
<dbReference type="EMBL" id="HG002055">
    <property type="protein sequence ID" value="CDF39604.1"/>
    <property type="molecule type" value="Genomic_DNA"/>
</dbReference>
<evidence type="ECO:0000313" key="1">
    <source>
        <dbReference type="EMBL" id="CDF39604.1"/>
    </source>
</evidence>
<sequence length="135" mass="14651">MLYNADFCSLVYLRRGLPDAGLLRRIAAVATCPLSRPPRLLCALIHVAHSLILIIHIAGHHERGGHCTNILALRHLLSNLILALSQAFLVVLASLLEPLLRGALLLLQVEREADLLHDALKRGDLGGEDVCGLGH</sequence>
<dbReference type="KEGG" id="ccp:CHC_T00000355001"/>
<dbReference type="GeneID" id="17317624"/>
<dbReference type="Proteomes" id="UP000012073">
    <property type="component" value="Unassembled WGS sequence"/>
</dbReference>
<reference evidence="2" key="1">
    <citation type="journal article" date="2013" name="Proc. Natl. Acad. Sci. U.S.A.">
        <title>Genome structure and metabolic features in the red seaweed Chondrus crispus shed light on evolution of the Archaeplastida.</title>
        <authorList>
            <person name="Collen J."/>
            <person name="Porcel B."/>
            <person name="Carre W."/>
            <person name="Ball S.G."/>
            <person name="Chaparro C."/>
            <person name="Tonon T."/>
            <person name="Barbeyron T."/>
            <person name="Michel G."/>
            <person name="Noel B."/>
            <person name="Valentin K."/>
            <person name="Elias M."/>
            <person name="Artiguenave F."/>
            <person name="Arun A."/>
            <person name="Aury J.M."/>
            <person name="Barbosa-Neto J.F."/>
            <person name="Bothwell J.H."/>
            <person name="Bouget F.Y."/>
            <person name="Brillet L."/>
            <person name="Cabello-Hurtado F."/>
            <person name="Capella-Gutierrez S."/>
            <person name="Charrier B."/>
            <person name="Cladiere L."/>
            <person name="Cock J.M."/>
            <person name="Coelho S.M."/>
            <person name="Colleoni C."/>
            <person name="Czjzek M."/>
            <person name="Da Silva C."/>
            <person name="Delage L."/>
            <person name="Denoeud F."/>
            <person name="Deschamps P."/>
            <person name="Dittami S.M."/>
            <person name="Gabaldon T."/>
            <person name="Gachon C.M."/>
            <person name="Groisillier A."/>
            <person name="Herve C."/>
            <person name="Jabbari K."/>
            <person name="Katinka M."/>
            <person name="Kloareg B."/>
            <person name="Kowalczyk N."/>
            <person name="Labadie K."/>
            <person name="Leblanc C."/>
            <person name="Lopez P.J."/>
            <person name="McLachlan D.H."/>
            <person name="Meslet-Cladiere L."/>
            <person name="Moustafa A."/>
            <person name="Nehr Z."/>
            <person name="Nyvall Collen P."/>
            <person name="Panaud O."/>
            <person name="Partensky F."/>
            <person name="Poulain J."/>
            <person name="Rensing S.A."/>
            <person name="Rousvoal S."/>
            <person name="Samson G."/>
            <person name="Symeonidi A."/>
            <person name="Weissenbach J."/>
            <person name="Zambounis A."/>
            <person name="Wincker P."/>
            <person name="Boyen C."/>
        </authorList>
    </citation>
    <scope>NUCLEOTIDE SEQUENCE [LARGE SCALE GENOMIC DNA]</scope>
    <source>
        <strain evidence="2">cv. Stackhouse</strain>
    </source>
</reference>
<gene>
    <name evidence="1" type="ORF">CHC_T00000355001</name>
</gene>
<keyword evidence="2" id="KW-1185">Reference proteome</keyword>
<protein>
    <submittedName>
        <fullName evidence="1">Uncharacterized protein</fullName>
    </submittedName>
</protein>
<dbReference type="Gramene" id="CDF39604">
    <property type="protein sequence ID" value="CDF39604"/>
    <property type="gene ID" value="CHC_T00000355001"/>
</dbReference>
<name>R7QNC9_CHOCR</name>
<evidence type="ECO:0000313" key="2">
    <source>
        <dbReference type="Proteomes" id="UP000012073"/>
    </source>
</evidence>
<dbReference type="RefSeq" id="XP_005709898.1">
    <property type="nucleotide sequence ID" value="XM_005709841.1"/>
</dbReference>
<organism evidence="1 2">
    <name type="scientific">Chondrus crispus</name>
    <name type="common">Carrageen Irish moss</name>
    <name type="synonym">Polymorpha crispa</name>
    <dbReference type="NCBI Taxonomy" id="2769"/>
    <lineage>
        <taxon>Eukaryota</taxon>
        <taxon>Rhodophyta</taxon>
        <taxon>Florideophyceae</taxon>
        <taxon>Rhodymeniophycidae</taxon>
        <taxon>Gigartinales</taxon>
        <taxon>Gigartinaceae</taxon>
        <taxon>Chondrus</taxon>
    </lineage>
</organism>